<evidence type="ECO:0000256" key="5">
    <source>
        <dbReference type="SAM" id="Phobius"/>
    </source>
</evidence>
<name>A0AA38RRS6_9PEZI</name>
<comment type="caution">
    <text evidence="6">The sequence shown here is derived from an EMBL/GenBank/DDBJ whole genome shotgun (WGS) entry which is preliminary data.</text>
</comment>
<dbReference type="EMBL" id="JANBVO010000002">
    <property type="protein sequence ID" value="KAJ9156124.1"/>
    <property type="molecule type" value="Genomic_DNA"/>
</dbReference>
<dbReference type="Proteomes" id="UP001174694">
    <property type="component" value="Unassembled WGS sequence"/>
</dbReference>
<evidence type="ECO:0000256" key="4">
    <source>
        <dbReference type="ARBA" id="ARBA00023136"/>
    </source>
</evidence>
<dbReference type="GO" id="GO:0050897">
    <property type="term" value="F:cobalt ion binding"/>
    <property type="evidence" value="ECO:0007669"/>
    <property type="project" value="TreeGrafter"/>
</dbReference>
<feature type="transmembrane region" description="Helical" evidence="5">
    <location>
        <begin position="283"/>
        <end position="304"/>
    </location>
</feature>
<evidence type="ECO:0000313" key="7">
    <source>
        <dbReference type="Proteomes" id="UP001174694"/>
    </source>
</evidence>
<dbReference type="PANTHER" id="PTHR46494">
    <property type="entry name" value="CORA FAMILY METAL ION TRANSPORTER (EUROFUNG)"/>
    <property type="match status" value="1"/>
</dbReference>
<dbReference type="Gene3D" id="1.20.58.340">
    <property type="entry name" value="Magnesium transport protein CorA, transmembrane region"/>
    <property type="match status" value="1"/>
</dbReference>
<dbReference type="InterPro" id="IPR002523">
    <property type="entry name" value="MgTranspt_CorA/ZnTranspt_ZntB"/>
</dbReference>
<dbReference type="InterPro" id="IPR045863">
    <property type="entry name" value="CorA_TM1_TM2"/>
</dbReference>
<feature type="transmembrane region" description="Helical" evidence="5">
    <location>
        <begin position="250"/>
        <end position="271"/>
    </location>
</feature>
<gene>
    <name evidence="6" type="ORF">NKR23_g845</name>
</gene>
<comment type="subcellular location">
    <subcellularLocation>
        <location evidence="1">Cell membrane</location>
        <topology evidence="1">Multi-pass membrane protein</topology>
    </subcellularLocation>
</comment>
<keyword evidence="7" id="KW-1185">Reference proteome</keyword>
<dbReference type="AlphaFoldDB" id="A0AA38RRS6"/>
<evidence type="ECO:0000256" key="3">
    <source>
        <dbReference type="ARBA" id="ARBA00022989"/>
    </source>
</evidence>
<dbReference type="GO" id="GO:0000287">
    <property type="term" value="F:magnesium ion binding"/>
    <property type="evidence" value="ECO:0007669"/>
    <property type="project" value="TreeGrafter"/>
</dbReference>
<dbReference type="Pfam" id="PF01544">
    <property type="entry name" value="CorA"/>
    <property type="match status" value="1"/>
</dbReference>
<sequence length="332" mass="38690">MAFDMFYVRHDTMIHRASRDDIAFDTFDKAQSRVFHHLINFRRYCVLCKTRDEPQPTQRPRAIIWVFENSTDPWSILAFPPALNMASSSRTEAQQHYLGMTISEVTGKIFLSWQDLLAATHSHIRLLEDFIYDSPDADSCASELWKCSKYLRYYMQLLRQHREFLLLFKRRANTIRNRHPDINQATFDIELEIALSYLPGGGQIGGEPLQDHIENIQDTLNPTIAHMLDMIYKSAAIRDTQLSLRLNASLWRLSWITFIFLPLTFVSGFFGMNVDVFEHNPSILWYFIAAIVLLVTILGAWLLVKKLRTQRLGVSLRVWKKVRAAKDESMMV</sequence>
<evidence type="ECO:0000256" key="1">
    <source>
        <dbReference type="ARBA" id="ARBA00004651"/>
    </source>
</evidence>
<keyword evidence="4 5" id="KW-0472">Membrane</keyword>
<keyword evidence="2 5" id="KW-0812">Transmembrane</keyword>
<proteinExistence type="predicted"/>
<evidence type="ECO:0000313" key="6">
    <source>
        <dbReference type="EMBL" id="KAJ9156124.1"/>
    </source>
</evidence>
<reference evidence="6" key="1">
    <citation type="submission" date="2022-07" db="EMBL/GenBank/DDBJ databases">
        <title>Fungi with potential for degradation of polypropylene.</title>
        <authorList>
            <person name="Gostincar C."/>
        </authorList>
    </citation>
    <scope>NUCLEOTIDE SEQUENCE</scope>
    <source>
        <strain evidence="6">EXF-13308</strain>
    </source>
</reference>
<keyword evidence="3 5" id="KW-1133">Transmembrane helix</keyword>
<dbReference type="GO" id="GO:0015087">
    <property type="term" value="F:cobalt ion transmembrane transporter activity"/>
    <property type="evidence" value="ECO:0007669"/>
    <property type="project" value="TreeGrafter"/>
</dbReference>
<accession>A0AA38RRS6</accession>
<protein>
    <submittedName>
        <fullName evidence="6">Uncharacterized protein</fullName>
    </submittedName>
</protein>
<dbReference type="PANTHER" id="PTHR46494:SF1">
    <property type="entry name" value="CORA FAMILY METAL ION TRANSPORTER (EUROFUNG)"/>
    <property type="match status" value="1"/>
</dbReference>
<organism evidence="6 7">
    <name type="scientific">Pleurostoma richardsiae</name>
    <dbReference type="NCBI Taxonomy" id="41990"/>
    <lineage>
        <taxon>Eukaryota</taxon>
        <taxon>Fungi</taxon>
        <taxon>Dikarya</taxon>
        <taxon>Ascomycota</taxon>
        <taxon>Pezizomycotina</taxon>
        <taxon>Sordariomycetes</taxon>
        <taxon>Sordariomycetidae</taxon>
        <taxon>Calosphaeriales</taxon>
        <taxon>Pleurostomataceae</taxon>
        <taxon>Pleurostoma</taxon>
    </lineage>
</organism>
<dbReference type="GO" id="GO:0005886">
    <property type="term" value="C:plasma membrane"/>
    <property type="evidence" value="ECO:0007669"/>
    <property type="project" value="UniProtKB-SubCell"/>
</dbReference>
<dbReference type="SUPFAM" id="SSF144083">
    <property type="entry name" value="Magnesium transport protein CorA, transmembrane region"/>
    <property type="match status" value="1"/>
</dbReference>
<dbReference type="GO" id="GO:0015095">
    <property type="term" value="F:magnesium ion transmembrane transporter activity"/>
    <property type="evidence" value="ECO:0007669"/>
    <property type="project" value="TreeGrafter"/>
</dbReference>
<evidence type="ECO:0000256" key="2">
    <source>
        <dbReference type="ARBA" id="ARBA00022692"/>
    </source>
</evidence>